<feature type="compositionally biased region" description="Polar residues" evidence="4">
    <location>
        <begin position="704"/>
        <end position="716"/>
    </location>
</feature>
<proteinExistence type="predicted"/>
<dbReference type="PANTHER" id="PTHR19862">
    <property type="entry name" value="WD REPEAT-CONTAINING PROTEIN 48"/>
    <property type="match status" value="1"/>
</dbReference>
<dbReference type="PROSITE" id="PS00678">
    <property type="entry name" value="WD_REPEATS_1"/>
    <property type="match status" value="1"/>
</dbReference>
<dbReference type="GO" id="GO:0000724">
    <property type="term" value="P:double-strand break repair via homologous recombination"/>
    <property type="evidence" value="ECO:0007669"/>
    <property type="project" value="TreeGrafter"/>
</dbReference>
<feature type="region of interest" description="Disordered" evidence="4">
    <location>
        <begin position="1284"/>
        <end position="1317"/>
    </location>
</feature>
<feature type="region of interest" description="Disordered" evidence="4">
    <location>
        <begin position="531"/>
        <end position="628"/>
    </location>
</feature>
<name>A0AAD9FT31_PAPLA</name>
<dbReference type="Proteomes" id="UP001182556">
    <property type="component" value="Unassembled WGS sequence"/>
</dbReference>
<feature type="repeat" description="WD" evidence="3">
    <location>
        <begin position="341"/>
        <end position="373"/>
    </location>
</feature>
<feature type="repeat" description="WD" evidence="3">
    <location>
        <begin position="384"/>
        <end position="425"/>
    </location>
</feature>
<dbReference type="Gene3D" id="2.130.10.10">
    <property type="entry name" value="YVTN repeat-like/Quinoprotein amine dehydrogenase"/>
    <property type="match status" value="2"/>
</dbReference>
<feature type="region of interest" description="Disordered" evidence="4">
    <location>
        <begin position="916"/>
        <end position="955"/>
    </location>
</feature>
<keyword evidence="6" id="KW-1185">Reference proteome</keyword>
<dbReference type="InterPro" id="IPR019775">
    <property type="entry name" value="WD40_repeat_CS"/>
</dbReference>
<dbReference type="SMART" id="SM00320">
    <property type="entry name" value="WD40"/>
    <property type="match status" value="7"/>
</dbReference>
<evidence type="ECO:0000313" key="6">
    <source>
        <dbReference type="Proteomes" id="UP001182556"/>
    </source>
</evidence>
<feature type="region of interest" description="Disordered" evidence="4">
    <location>
        <begin position="41"/>
        <end position="76"/>
    </location>
</feature>
<keyword evidence="2" id="KW-0677">Repeat</keyword>
<dbReference type="InterPro" id="IPR036322">
    <property type="entry name" value="WD40_repeat_dom_sf"/>
</dbReference>
<gene>
    <name evidence="5" type="ORF">DB88DRAFT_436215</name>
</gene>
<feature type="repeat" description="WD" evidence="3">
    <location>
        <begin position="239"/>
        <end position="271"/>
    </location>
</feature>
<dbReference type="Pfam" id="PF00400">
    <property type="entry name" value="WD40"/>
    <property type="match status" value="5"/>
</dbReference>
<feature type="compositionally biased region" description="Low complexity" evidence="4">
    <location>
        <begin position="610"/>
        <end position="620"/>
    </location>
</feature>
<feature type="compositionally biased region" description="Basic residues" evidence="4">
    <location>
        <begin position="1072"/>
        <end position="1081"/>
    </location>
</feature>
<feature type="compositionally biased region" description="Low complexity" evidence="4">
    <location>
        <begin position="1008"/>
        <end position="1024"/>
    </location>
</feature>
<feature type="compositionally biased region" description="Acidic residues" evidence="4">
    <location>
        <begin position="160"/>
        <end position="186"/>
    </location>
</feature>
<feature type="compositionally biased region" description="Basic and acidic residues" evidence="4">
    <location>
        <begin position="1090"/>
        <end position="1100"/>
    </location>
</feature>
<accession>A0AAD9FT31</accession>
<dbReference type="SUPFAM" id="SSF50978">
    <property type="entry name" value="WD40 repeat-like"/>
    <property type="match status" value="1"/>
</dbReference>
<dbReference type="InterPro" id="IPR015943">
    <property type="entry name" value="WD40/YVTN_repeat-like_dom_sf"/>
</dbReference>
<evidence type="ECO:0000256" key="2">
    <source>
        <dbReference type="ARBA" id="ARBA00022737"/>
    </source>
</evidence>
<keyword evidence="1 3" id="KW-0853">WD repeat</keyword>
<comment type="caution">
    <text evidence="5">The sequence shown here is derived from an EMBL/GenBank/DDBJ whole genome shotgun (WGS) entry which is preliminary data.</text>
</comment>
<dbReference type="InterPro" id="IPR021772">
    <property type="entry name" value="WDR48/Bun107"/>
</dbReference>
<dbReference type="InterPro" id="IPR051246">
    <property type="entry name" value="WDR48"/>
</dbReference>
<evidence type="ECO:0000256" key="4">
    <source>
        <dbReference type="SAM" id="MobiDB-lite"/>
    </source>
</evidence>
<feature type="region of interest" description="Disordered" evidence="4">
    <location>
        <begin position="695"/>
        <end position="716"/>
    </location>
</feature>
<feature type="compositionally biased region" description="Polar residues" evidence="4">
    <location>
        <begin position="46"/>
        <end position="59"/>
    </location>
</feature>
<dbReference type="GO" id="GO:0043130">
    <property type="term" value="F:ubiquitin binding"/>
    <property type="evidence" value="ECO:0007669"/>
    <property type="project" value="TreeGrafter"/>
</dbReference>
<feature type="compositionally biased region" description="Low complexity" evidence="4">
    <location>
        <begin position="1284"/>
        <end position="1295"/>
    </location>
</feature>
<feature type="region of interest" description="Disordered" evidence="4">
    <location>
        <begin position="160"/>
        <end position="196"/>
    </location>
</feature>
<feature type="region of interest" description="Disordered" evidence="4">
    <location>
        <begin position="1006"/>
        <end position="1100"/>
    </location>
</feature>
<feature type="repeat" description="WD" evidence="3">
    <location>
        <begin position="283"/>
        <end position="316"/>
    </location>
</feature>
<protein>
    <recommendedName>
        <fullName evidence="7">WD40 repeat-like protein</fullName>
    </recommendedName>
</protein>
<dbReference type="PROSITE" id="PS50294">
    <property type="entry name" value="WD_REPEATS_REGION"/>
    <property type="match status" value="3"/>
</dbReference>
<dbReference type="Pfam" id="PF11816">
    <property type="entry name" value="DUF3337"/>
    <property type="match status" value="1"/>
</dbReference>
<feature type="compositionally biased region" description="Basic and acidic residues" evidence="4">
    <location>
        <begin position="1035"/>
        <end position="1048"/>
    </location>
</feature>
<feature type="region of interest" description="Disordered" evidence="4">
    <location>
        <begin position="1"/>
        <end position="29"/>
    </location>
</feature>
<organism evidence="5 6">
    <name type="scientific">Papiliotrema laurentii</name>
    <name type="common">Cryptococcus laurentii</name>
    <dbReference type="NCBI Taxonomy" id="5418"/>
    <lineage>
        <taxon>Eukaryota</taxon>
        <taxon>Fungi</taxon>
        <taxon>Dikarya</taxon>
        <taxon>Basidiomycota</taxon>
        <taxon>Agaricomycotina</taxon>
        <taxon>Tremellomycetes</taxon>
        <taxon>Tremellales</taxon>
        <taxon>Rhynchogastremaceae</taxon>
        <taxon>Papiliotrema</taxon>
    </lineage>
</organism>
<evidence type="ECO:0008006" key="7">
    <source>
        <dbReference type="Google" id="ProtNLM"/>
    </source>
</evidence>
<dbReference type="PANTHER" id="PTHR19862:SF14">
    <property type="entry name" value="WD REPEAT-CONTAINING PROTEIN 48"/>
    <property type="match status" value="1"/>
</dbReference>
<dbReference type="InterPro" id="IPR001680">
    <property type="entry name" value="WD40_rpt"/>
</dbReference>
<evidence type="ECO:0000256" key="3">
    <source>
        <dbReference type="PROSITE-ProRule" id="PRU00221"/>
    </source>
</evidence>
<sequence>MTVSNISRRVSYILPSPSTPPPLLDLPALGERRRGHTAPCLIPKQSHASNGDNTPSPNGVNGFGSRNPFADTPNGNHVHAQAPDHPRHCLGITSLALDTSTVLSDSQAPGGILYSGGRDGLVASWELNIPHRRRRGGRYEHIAGRGGKVRWERVGDGAEMFDEDEEEEESYHESEDDWESEDEEIPAEGWHGVDTERVAEGLRRRRAGRGEVPYEDRWEVDTEAIAQSPPPATTFRQSAQTHTDWVNAMLLCNLNQTVITASSDRTIHAWSPHSTTSPAPTLVGRHRDYVKSLAWARFPSLLFSGALDRQIAIWDVGAPNHEVPLLSIDLNKADDWGGVGLEGERGSVYALGVDPTGRILAAGTPERVVRLWDPRIGDKTIGKLFGHSDCVRSIVMSDDGKHVLTGSSDSTIKLWSLAAHRCLHTFNHHTSSVWSLFSNHPNLERFYSGSRDGILAAIDVEAVGDISDGECVVLAREGYVPGKTGDYESKTGDEGIRCIAGMDDEYVWTATGSAEIKRWRDVGRRVERLGSHVDGSSYGGLANGFSSENPSTGLGLDQPFAPSPVPDGAIRNKRLSLDGDPQTSSPLLRTDSRDSRTVAFAPPPNPREASSPGNPSNLSPGGNGISQATRDRLGIQPRRTTMSGASIAGSFVSDASGTEDGPGSSAGLNGIPYQSLVCLGMPDSPYSFGFGHHAHRSGDVHDQPSGQHGLNATSPGSDGVNPVIAAAQHARDDFEDREVASEAIPLRQEPDAVIAGRPGLVRSIILNDRQHVLTVDTEGEVAVWNIVKGICVGRYASKDVAEALDLERGVSAETAVRKHSVEVLEMVRDRIEGETMVITWCAVDTRIGSLVVHLEESRVFDAEVYADESGVPSLANARDDIRLNLGKWALANLFRGKSRLIKAEEREVIASSPATTLSSLPSVPRSPEMRSVPMDRGPAAQPHRKRALTGSFSSQLPPKLNIPGLAVPAARAAIVPEEDILSQSAPASSGPWQSFHALRAPLSSIAQSPGSGLGTTTTSPGDSLAGRGDYFSLNKRKEVSPSRGDEKQPPTPGSVSGANGKDAPATPGGSKLKLKFGKKKKETPMSPVVESKEAPVEEDTVRSRVRNWGDDEANSQGPQIPEREAEQLRILDAVRSHAFHPPSHLDAPPLDLPPDTAVLISEESKDAGAWVVTYRSRVSSTEEDMVPLEMNSPLWLLDYLFTGRTKVKDPVKLTFILEPEPGCGLKEMPEGTTRLSASRILRAKKIMAFIFDKLELGHARARASSIHSAHSRISALANLKISNPLSSHGHSHSPPLAGQPTLTEHSPGHHVGSEGSAEDTIELVCGDHVVDPKMTLATLKQYYGSGGDMLLFYRPKKGVALA</sequence>
<dbReference type="EMBL" id="JAODAN010000003">
    <property type="protein sequence ID" value="KAK1925725.1"/>
    <property type="molecule type" value="Genomic_DNA"/>
</dbReference>
<evidence type="ECO:0000313" key="5">
    <source>
        <dbReference type="EMBL" id="KAK1925725.1"/>
    </source>
</evidence>
<reference evidence="5" key="1">
    <citation type="submission" date="2023-02" db="EMBL/GenBank/DDBJ databases">
        <title>Identification and recombinant expression of a fungal hydrolase from Papiliotrema laurentii that hydrolyzes apple cutin and clears colloidal polyester polyurethane.</title>
        <authorList>
            <consortium name="DOE Joint Genome Institute"/>
            <person name="Roman V.A."/>
            <person name="Bojanowski C."/>
            <person name="Crable B.R."/>
            <person name="Wagner D.N."/>
            <person name="Hung C.S."/>
            <person name="Nadeau L.J."/>
            <person name="Schratz L."/>
            <person name="Haridas S."/>
            <person name="Pangilinan J."/>
            <person name="Lipzen A."/>
            <person name="Na H."/>
            <person name="Yan M."/>
            <person name="Ng V."/>
            <person name="Grigoriev I.V."/>
            <person name="Spatafora J.W."/>
            <person name="Barlow D."/>
            <person name="Biffinger J."/>
            <person name="Kelley-Loughnane N."/>
            <person name="Varaljay V.A."/>
            <person name="Crookes-Goodson W.J."/>
        </authorList>
    </citation>
    <scope>NUCLEOTIDE SEQUENCE</scope>
    <source>
        <strain evidence="5">5307AH</strain>
    </source>
</reference>
<evidence type="ECO:0000256" key="1">
    <source>
        <dbReference type="ARBA" id="ARBA00022574"/>
    </source>
</evidence>
<dbReference type="PROSITE" id="PS50082">
    <property type="entry name" value="WD_REPEATS_2"/>
    <property type="match status" value="4"/>
</dbReference>